<dbReference type="RefSeq" id="WP_097378714.1">
    <property type="nucleotide sequence ID" value="NZ_NXNI01000001.1"/>
</dbReference>
<dbReference type="OrthoDB" id="186853at2157"/>
<gene>
    <name evidence="3" type="ORF">CP557_04005</name>
</gene>
<sequence>MSHSSRNTCDRDSEADHASGLQHVTVERADIAVCTIFPRAVGEDATSTQWIAATADSFVALEGSR</sequence>
<dbReference type="AlphaFoldDB" id="A0A2A5QSE8"/>
<evidence type="ECO:0000313" key="3">
    <source>
        <dbReference type="EMBL" id="PCR89770.1"/>
    </source>
</evidence>
<evidence type="ECO:0000259" key="2">
    <source>
        <dbReference type="Pfam" id="PF24351"/>
    </source>
</evidence>
<dbReference type="InterPro" id="IPR055933">
    <property type="entry name" value="DUF7511"/>
</dbReference>
<organism evidence="3 4">
    <name type="scientific">Natrinema ejinorense</name>
    <dbReference type="NCBI Taxonomy" id="373386"/>
    <lineage>
        <taxon>Archaea</taxon>
        <taxon>Methanobacteriati</taxon>
        <taxon>Methanobacteriota</taxon>
        <taxon>Stenosarchaea group</taxon>
        <taxon>Halobacteria</taxon>
        <taxon>Halobacteriales</taxon>
        <taxon>Natrialbaceae</taxon>
        <taxon>Natrinema</taxon>
    </lineage>
</organism>
<feature type="region of interest" description="Disordered" evidence="1">
    <location>
        <begin position="1"/>
        <end position="22"/>
    </location>
</feature>
<evidence type="ECO:0000313" key="4">
    <source>
        <dbReference type="Proteomes" id="UP000219689"/>
    </source>
</evidence>
<evidence type="ECO:0000256" key="1">
    <source>
        <dbReference type="SAM" id="MobiDB-lite"/>
    </source>
</evidence>
<reference evidence="3 4" key="1">
    <citation type="submission" date="2017-09" db="EMBL/GenBank/DDBJ databases">
        <title>Genome sequences of Natrinema ejinorence JCM 13890T.</title>
        <authorList>
            <person name="Roh S.W."/>
            <person name="Kim Y.B."/>
            <person name="Kim J.Y."/>
        </authorList>
    </citation>
    <scope>NUCLEOTIDE SEQUENCE [LARGE SCALE GENOMIC DNA]</scope>
    <source>
        <strain evidence="3 4">JCM 13890</strain>
    </source>
</reference>
<name>A0A2A5QSE8_9EURY</name>
<accession>A0A2A5QSE8</accession>
<keyword evidence="4" id="KW-1185">Reference proteome</keyword>
<dbReference type="EMBL" id="NXNI01000001">
    <property type="protein sequence ID" value="PCR89770.1"/>
    <property type="molecule type" value="Genomic_DNA"/>
</dbReference>
<dbReference type="Proteomes" id="UP000219689">
    <property type="component" value="Unassembled WGS sequence"/>
</dbReference>
<dbReference type="Pfam" id="PF24351">
    <property type="entry name" value="DUF7511"/>
    <property type="match status" value="1"/>
</dbReference>
<protein>
    <recommendedName>
        <fullName evidence="2">DUF7511 domain-containing protein</fullName>
    </recommendedName>
</protein>
<feature type="compositionally biased region" description="Basic and acidic residues" evidence="1">
    <location>
        <begin position="8"/>
        <end position="17"/>
    </location>
</feature>
<feature type="domain" description="DUF7511" evidence="2">
    <location>
        <begin position="21"/>
        <end position="65"/>
    </location>
</feature>
<proteinExistence type="predicted"/>
<comment type="caution">
    <text evidence="3">The sequence shown here is derived from an EMBL/GenBank/DDBJ whole genome shotgun (WGS) entry which is preliminary data.</text>
</comment>